<dbReference type="CDD" id="cd03217">
    <property type="entry name" value="ABC_FeS_Assembly"/>
    <property type="match status" value="1"/>
</dbReference>
<dbReference type="SMART" id="SM00382">
    <property type="entry name" value="AAA"/>
    <property type="match status" value="1"/>
</dbReference>
<dbReference type="PROSITE" id="PS50893">
    <property type="entry name" value="ABC_TRANSPORTER_2"/>
    <property type="match status" value="1"/>
</dbReference>
<feature type="domain" description="ABC transporter" evidence="3">
    <location>
        <begin position="2"/>
        <end position="243"/>
    </location>
</feature>
<reference evidence="4" key="1">
    <citation type="submission" date="2020-06" db="EMBL/GenBank/DDBJ databases">
        <title>Unique genomic features of the anaerobic methanotrophic archaea.</title>
        <authorList>
            <person name="Chadwick G.L."/>
            <person name="Skennerton C.T."/>
            <person name="Laso-Perez R."/>
            <person name="Leu A.O."/>
            <person name="Speth D.R."/>
            <person name="Yu H."/>
            <person name="Morgan-Lang C."/>
            <person name="Hatzenpichler R."/>
            <person name="Goudeau D."/>
            <person name="Malmstrom R."/>
            <person name="Brazelton W.J."/>
            <person name="Woyke T."/>
            <person name="Hallam S.J."/>
            <person name="Tyson G.W."/>
            <person name="Wegener G."/>
            <person name="Boetius A."/>
            <person name="Orphan V."/>
        </authorList>
    </citation>
    <scope>NUCLEOTIDE SEQUENCE</scope>
</reference>
<sequence length="249" mass="27410">MLEIENLNLEVDGRPVLKGLDLIIEKGECHVLLGPNGSGKTSLLLGILGFPRYRVTGGRIIFNGENITNLTTAERVKLGIGIAFQNPPVIRGIRLGEMVNLCRGDTSGEITDETRVLAKELHFTEEFLERDVNAGFSGGEIKRSEILQLIAQDPDFVMLDEPDSGVDIENMELIGGMIGKLLHRRERPSRRTASGLIITHLATITEYVDVDWAHVMLGGRIGCSGKPDQIIKQVSEGGYEKCIRECQMS</sequence>
<dbReference type="InterPro" id="IPR010230">
    <property type="entry name" value="FeS-cluster_ATPase_SufC"/>
</dbReference>
<proteinExistence type="predicted"/>
<organism evidence="4">
    <name type="scientific">Candidatus Methanogaster sp. ANME-2c ERB4</name>
    <dbReference type="NCBI Taxonomy" id="2759911"/>
    <lineage>
        <taxon>Archaea</taxon>
        <taxon>Methanobacteriati</taxon>
        <taxon>Methanobacteriota</taxon>
        <taxon>Stenosarchaea group</taxon>
        <taxon>Methanomicrobia</taxon>
        <taxon>Methanosarcinales</taxon>
        <taxon>ANME-2 cluster</taxon>
        <taxon>Candidatus Methanogasteraceae</taxon>
        <taxon>Candidatus Methanogaster</taxon>
    </lineage>
</organism>
<dbReference type="EMBL" id="MT631265">
    <property type="protein sequence ID" value="QNO47549.1"/>
    <property type="molecule type" value="Genomic_DNA"/>
</dbReference>
<dbReference type="Pfam" id="PF00005">
    <property type="entry name" value="ABC_tran"/>
    <property type="match status" value="1"/>
</dbReference>
<dbReference type="AlphaFoldDB" id="A0A7G9YHR5"/>
<gene>
    <name evidence="4" type="primary">livG</name>
    <name evidence="4" type="ORF">GGGHDLIA_00039</name>
</gene>
<dbReference type="SUPFAM" id="SSF52540">
    <property type="entry name" value="P-loop containing nucleoside triphosphate hydrolases"/>
    <property type="match status" value="1"/>
</dbReference>
<accession>A0A7G9YHR5</accession>
<dbReference type="PANTHER" id="PTHR43204:SF1">
    <property type="entry name" value="ABC TRANSPORTER I FAMILY MEMBER 6, CHLOROPLASTIC"/>
    <property type="match status" value="1"/>
</dbReference>
<keyword evidence="2 4" id="KW-0067">ATP-binding</keyword>
<dbReference type="InterPro" id="IPR027417">
    <property type="entry name" value="P-loop_NTPase"/>
</dbReference>
<dbReference type="GO" id="GO:0005524">
    <property type="term" value="F:ATP binding"/>
    <property type="evidence" value="ECO:0007669"/>
    <property type="project" value="UniProtKB-KW"/>
</dbReference>
<protein>
    <submittedName>
        <fullName evidence="4">Putative branched-chain amino acid transport ATP-binding protein LivG</fullName>
    </submittedName>
</protein>
<evidence type="ECO:0000256" key="2">
    <source>
        <dbReference type="ARBA" id="ARBA00022840"/>
    </source>
</evidence>
<keyword evidence="1" id="KW-0547">Nucleotide-binding</keyword>
<dbReference type="GO" id="GO:0016887">
    <property type="term" value="F:ATP hydrolysis activity"/>
    <property type="evidence" value="ECO:0007669"/>
    <property type="project" value="InterPro"/>
</dbReference>
<evidence type="ECO:0000313" key="4">
    <source>
        <dbReference type="EMBL" id="QNO47549.1"/>
    </source>
</evidence>
<evidence type="ECO:0000259" key="3">
    <source>
        <dbReference type="PROSITE" id="PS50893"/>
    </source>
</evidence>
<evidence type="ECO:0000256" key="1">
    <source>
        <dbReference type="ARBA" id="ARBA00022741"/>
    </source>
</evidence>
<dbReference type="InterPro" id="IPR003593">
    <property type="entry name" value="AAA+_ATPase"/>
</dbReference>
<dbReference type="PANTHER" id="PTHR43204">
    <property type="entry name" value="ABC TRANSPORTER I FAMILY MEMBER 6, CHLOROPLASTIC"/>
    <property type="match status" value="1"/>
</dbReference>
<dbReference type="Gene3D" id="3.40.50.300">
    <property type="entry name" value="P-loop containing nucleotide triphosphate hydrolases"/>
    <property type="match status" value="1"/>
</dbReference>
<dbReference type="InterPro" id="IPR003439">
    <property type="entry name" value="ABC_transporter-like_ATP-bd"/>
</dbReference>
<name>A0A7G9YHR5_9EURY</name>